<evidence type="ECO:0008006" key="3">
    <source>
        <dbReference type="Google" id="ProtNLM"/>
    </source>
</evidence>
<dbReference type="OrthoDB" id="9784811at2"/>
<dbReference type="InterPro" id="IPR011330">
    <property type="entry name" value="Glyco_hydro/deAcase_b/a-brl"/>
</dbReference>
<evidence type="ECO:0000313" key="2">
    <source>
        <dbReference type="Proteomes" id="UP000275394"/>
    </source>
</evidence>
<dbReference type="PANTHER" id="PTHR30105:SF2">
    <property type="entry name" value="DIVERGENT POLYSACCHARIDE DEACETYLASE SUPERFAMILY"/>
    <property type="match status" value="1"/>
</dbReference>
<sequence length="286" mass="31205">MMDGLPSVHASRRGASNRRLKLSLLLLVLCCGTTAFAVEPARLVLIIDDLGNNYPLSQRAIELPGSLTVAILPQLANTARLAKNAHATGKEIILHAPMSSLHDTPLGPGAMTSTMSHEQLIAVLRDDIASVPFVSGVNNHMGSALTADADAMLSVMTELRSQQLYFVDSRTHANTVAAERARELSLPNLERKVFLDNNTDEQAIAKQFQRWLQFAKRDGMAVAIGHPYPETLAFLERQLPLLDSEEYQLITPSQLFPHAAWQRAEQAEEAAKASLTPPHHIAAGEL</sequence>
<evidence type="ECO:0000313" key="1">
    <source>
        <dbReference type="EMBL" id="ROR98878.1"/>
    </source>
</evidence>
<keyword evidence="2" id="KW-1185">Reference proteome</keyword>
<dbReference type="AlphaFoldDB" id="A0A3N2DGV3"/>
<dbReference type="Proteomes" id="UP000275394">
    <property type="component" value="Unassembled WGS sequence"/>
</dbReference>
<dbReference type="Pfam" id="PF04748">
    <property type="entry name" value="Polysacc_deac_2"/>
    <property type="match status" value="1"/>
</dbReference>
<protein>
    <recommendedName>
        <fullName evidence="3">Divergent polysaccharide deacetylase</fullName>
    </recommendedName>
</protein>
<dbReference type="SUPFAM" id="SSF88713">
    <property type="entry name" value="Glycoside hydrolase/deacetylase"/>
    <property type="match status" value="1"/>
</dbReference>
<gene>
    <name evidence="1" type="ORF">EDC56_3115</name>
</gene>
<dbReference type="EMBL" id="RKHR01000006">
    <property type="protein sequence ID" value="ROR98878.1"/>
    <property type="molecule type" value="Genomic_DNA"/>
</dbReference>
<dbReference type="RefSeq" id="WP_123713448.1">
    <property type="nucleotide sequence ID" value="NZ_RKHR01000006.1"/>
</dbReference>
<reference evidence="1 2" key="1">
    <citation type="submission" date="2018-11" db="EMBL/GenBank/DDBJ databases">
        <title>Genomic Encyclopedia of Type Strains, Phase IV (KMG-IV): sequencing the most valuable type-strain genomes for metagenomic binning, comparative biology and taxonomic classification.</title>
        <authorList>
            <person name="Goeker M."/>
        </authorList>
    </citation>
    <scope>NUCLEOTIDE SEQUENCE [LARGE SCALE GENOMIC DNA]</scope>
    <source>
        <strain evidence="1 2">DSM 100316</strain>
    </source>
</reference>
<dbReference type="GO" id="GO:0005975">
    <property type="term" value="P:carbohydrate metabolic process"/>
    <property type="evidence" value="ECO:0007669"/>
    <property type="project" value="InterPro"/>
</dbReference>
<comment type="caution">
    <text evidence="1">The sequence shown here is derived from an EMBL/GenBank/DDBJ whole genome shotgun (WGS) entry which is preliminary data.</text>
</comment>
<proteinExistence type="predicted"/>
<organism evidence="1 2">
    <name type="scientific">Sinobacterium caligoides</name>
    <dbReference type="NCBI Taxonomy" id="933926"/>
    <lineage>
        <taxon>Bacteria</taxon>
        <taxon>Pseudomonadati</taxon>
        <taxon>Pseudomonadota</taxon>
        <taxon>Gammaproteobacteria</taxon>
        <taxon>Cellvibrionales</taxon>
        <taxon>Spongiibacteraceae</taxon>
        <taxon>Sinobacterium</taxon>
    </lineage>
</organism>
<dbReference type="Gene3D" id="3.20.20.370">
    <property type="entry name" value="Glycoside hydrolase/deacetylase"/>
    <property type="match status" value="1"/>
</dbReference>
<dbReference type="PANTHER" id="PTHR30105">
    <property type="entry name" value="UNCHARACTERIZED YIBQ-RELATED"/>
    <property type="match status" value="1"/>
</dbReference>
<dbReference type="CDD" id="cd10936">
    <property type="entry name" value="CE4_DAC2"/>
    <property type="match status" value="1"/>
</dbReference>
<name>A0A3N2DGV3_9GAMM</name>
<dbReference type="InterPro" id="IPR006837">
    <property type="entry name" value="Divergent_DAC"/>
</dbReference>
<accession>A0A3N2DGV3</accession>